<keyword evidence="4" id="KW-1185">Reference proteome</keyword>
<evidence type="ECO:0008006" key="5">
    <source>
        <dbReference type="Google" id="ProtNLM"/>
    </source>
</evidence>
<dbReference type="SUPFAM" id="SSF52087">
    <property type="entry name" value="CRAL/TRIO domain"/>
    <property type="match status" value="1"/>
</dbReference>
<dbReference type="CDD" id="cd00170">
    <property type="entry name" value="SEC14"/>
    <property type="match status" value="1"/>
</dbReference>
<dbReference type="PANTHER" id="PTHR46384">
    <property type="entry name" value="MOTILE SPERM DOMAIN-CONTAINING PROTEIN 2"/>
    <property type="match status" value="1"/>
</dbReference>
<dbReference type="InterPro" id="IPR008962">
    <property type="entry name" value="PapD-like_sf"/>
</dbReference>
<dbReference type="Gene3D" id="3.40.525.10">
    <property type="entry name" value="CRAL-TRIO lipid binding domain"/>
    <property type="match status" value="1"/>
</dbReference>
<dbReference type="SUPFAM" id="SSF46938">
    <property type="entry name" value="CRAL/TRIO N-terminal domain"/>
    <property type="match status" value="1"/>
</dbReference>
<dbReference type="InterPro" id="IPR053012">
    <property type="entry name" value="ER-organelle_contact"/>
</dbReference>
<dbReference type="PROSITE" id="PS50191">
    <property type="entry name" value="CRAL_TRIO"/>
    <property type="match status" value="1"/>
</dbReference>
<name>A0AAN7P981_9COLE</name>
<dbReference type="InterPro" id="IPR013783">
    <property type="entry name" value="Ig-like_fold"/>
</dbReference>
<protein>
    <recommendedName>
        <fullName evidence="5">Motile sperm domain-containing protein 2</fullName>
    </recommendedName>
</protein>
<proteinExistence type="predicted"/>
<dbReference type="InterPro" id="IPR001251">
    <property type="entry name" value="CRAL-TRIO_dom"/>
</dbReference>
<dbReference type="PANTHER" id="PTHR46384:SF1">
    <property type="entry name" value="MOTILE SPERM DOMAIN-CONTAINING PROTEIN 2"/>
    <property type="match status" value="1"/>
</dbReference>
<comment type="caution">
    <text evidence="3">The sequence shown here is derived from an EMBL/GenBank/DDBJ whole genome shotgun (WGS) entry which is preliminary data.</text>
</comment>
<dbReference type="SUPFAM" id="SSF49354">
    <property type="entry name" value="PapD-like"/>
    <property type="match status" value="1"/>
</dbReference>
<dbReference type="InterPro" id="IPR000535">
    <property type="entry name" value="MSP_dom"/>
</dbReference>
<feature type="domain" description="MSP" evidence="2">
    <location>
        <begin position="281"/>
        <end position="400"/>
    </location>
</feature>
<dbReference type="Pfam" id="PF00650">
    <property type="entry name" value="CRAL_TRIO"/>
    <property type="match status" value="1"/>
</dbReference>
<dbReference type="GO" id="GO:0140284">
    <property type="term" value="C:endoplasmic reticulum-endosome membrane contact site"/>
    <property type="evidence" value="ECO:0007669"/>
    <property type="project" value="TreeGrafter"/>
</dbReference>
<evidence type="ECO:0000259" key="2">
    <source>
        <dbReference type="PROSITE" id="PS50202"/>
    </source>
</evidence>
<dbReference type="Gene3D" id="2.60.40.10">
    <property type="entry name" value="Immunoglobulins"/>
    <property type="match status" value="1"/>
</dbReference>
<dbReference type="GO" id="GO:0012505">
    <property type="term" value="C:endomembrane system"/>
    <property type="evidence" value="ECO:0007669"/>
    <property type="project" value="TreeGrafter"/>
</dbReference>
<gene>
    <name evidence="3" type="ORF">RN001_009817</name>
</gene>
<dbReference type="Pfam" id="PF00635">
    <property type="entry name" value="Motile_Sperm"/>
    <property type="match status" value="1"/>
</dbReference>
<dbReference type="InterPro" id="IPR036865">
    <property type="entry name" value="CRAL-TRIO_dom_sf"/>
</dbReference>
<dbReference type="InterPro" id="IPR036273">
    <property type="entry name" value="CRAL/TRIO_N_dom_sf"/>
</dbReference>
<dbReference type="SMART" id="SM00516">
    <property type="entry name" value="SEC14"/>
    <property type="match status" value="1"/>
</dbReference>
<organism evidence="3 4">
    <name type="scientific">Aquatica leii</name>
    <dbReference type="NCBI Taxonomy" id="1421715"/>
    <lineage>
        <taxon>Eukaryota</taxon>
        <taxon>Metazoa</taxon>
        <taxon>Ecdysozoa</taxon>
        <taxon>Arthropoda</taxon>
        <taxon>Hexapoda</taxon>
        <taxon>Insecta</taxon>
        <taxon>Pterygota</taxon>
        <taxon>Neoptera</taxon>
        <taxon>Endopterygota</taxon>
        <taxon>Coleoptera</taxon>
        <taxon>Polyphaga</taxon>
        <taxon>Elateriformia</taxon>
        <taxon>Elateroidea</taxon>
        <taxon>Lampyridae</taxon>
        <taxon>Luciolinae</taxon>
        <taxon>Aquatica</taxon>
    </lineage>
</organism>
<evidence type="ECO:0000259" key="1">
    <source>
        <dbReference type="PROSITE" id="PS50191"/>
    </source>
</evidence>
<sequence>MTVEISTKQIQELRSSFFKDLQTKGSSSVHPDDLERIESNDDWLRRFLLHHDSNEKEALNMLWDTVLWRKEFKTNEINESNLNMDFIKEGVFFYHGRDIDGCSLFIFKSKKHIKGQLDFEDVKRTVIYWLERLERLDKGKSVSIFFDMEGCGLSNVDMELIKYIIHVFKHYYPNFLNYIIILEMAWILNALFKVIKAMLPEKAVGKIKMVKKNDLKLYVEPDQALKCWGGNDNYVFVFESEEREVVNSLPVPNNKKVHFADGSPTTDYTNFSDKEQGDGDILKVQPASVITFIKEGGELVSTLELYNSDNQINISYKMKTTSPEKFRVRPSAGCLEPGGSATITVTLLSGFQLGGLSKDKFLVMSMPVDSTELSSQELVDLWKNASNKNISQHRLRCAQGDEIKNGSFQLELDRRSDHYVTTLL</sequence>
<accession>A0AAN7P981</accession>
<dbReference type="Proteomes" id="UP001353858">
    <property type="component" value="Unassembled WGS sequence"/>
</dbReference>
<dbReference type="PROSITE" id="PS50202">
    <property type="entry name" value="MSP"/>
    <property type="match status" value="1"/>
</dbReference>
<evidence type="ECO:0000313" key="3">
    <source>
        <dbReference type="EMBL" id="KAK4877311.1"/>
    </source>
</evidence>
<feature type="domain" description="CRAL-TRIO" evidence="1">
    <location>
        <begin position="79"/>
        <end position="236"/>
    </location>
</feature>
<reference evidence="4" key="1">
    <citation type="submission" date="2023-01" db="EMBL/GenBank/DDBJ databases">
        <title>Key to firefly adult light organ development and bioluminescence: homeobox transcription factors regulate luciferase expression and transportation to peroxisome.</title>
        <authorList>
            <person name="Fu X."/>
        </authorList>
    </citation>
    <scope>NUCLEOTIDE SEQUENCE [LARGE SCALE GENOMIC DNA]</scope>
</reference>
<evidence type="ECO:0000313" key="4">
    <source>
        <dbReference type="Proteomes" id="UP001353858"/>
    </source>
</evidence>
<dbReference type="AlphaFoldDB" id="A0AAN7P981"/>
<dbReference type="EMBL" id="JARPUR010000004">
    <property type="protein sequence ID" value="KAK4877311.1"/>
    <property type="molecule type" value="Genomic_DNA"/>
</dbReference>